<dbReference type="GeneID" id="84806982"/>
<evidence type="ECO:0000313" key="1">
    <source>
        <dbReference type="EMBL" id="ATA85705.1"/>
    </source>
</evidence>
<sequence>MKKVVLHHTCSRKNGEASVLANAPFLAEDNPQNKKYQFLGPGYYLWEDDIEQAKLWGKVHYKNSYFVVEFECDIEEEDILNLNEREGQKALFEIIKNIQTELLVNLRKLPLSKIFKVIYRSKITFNYKAIKVKDECFSRGRQEVFRFVSTKKNFTYLGGVYFYFFKNKIDFGSRKIYSYDT</sequence>
<evidence type="ECO:0008006" key="3">
    <source>
        <dbReference type="Google" id="ProtNLM"/>
    </source>
</evidence>
<dbReference type="KEGG" id="cgh:CGC50_00175"/>
<dbReference type="EMBL" id="CP022386">
    <property type="protein sequence ID" value="ATA85705.1"/>
    <property type="molecule type" value="Genomic_DNA"/>
</dbReference>
<name>A0A250FMW1_9FLAO</name>
<dbReference type="RefSeq" id="WP_095909205.1">
    <property type="nucleotide sequence ID" value="NZ_CP022386.1"/>
</dbReference>
<proteinExistence type="predicted"/>
<protein>
    <recommendedName>
        <fullName evidence="3">DUF3990 domain-containing protein</fullName>
    </recommendedName>
</protein>
<dbReference type="AlphaFoldDB" id="A0A250FMW1"/>
<accession>A0A250FMW1</accession>
<gene>
    <name evidence="1" type="ORF">CGC50_00175</name>
</gene>
<dbReference type="Proteomes" id="UP000217250">
    <property type="component" value="Chromosome"/>
</dbReference>
<dbReference type="OrthoDB" id="1100007at2"/>
<organism evidence="1 2">
    <name type="scientific">Capnocytophaga gingivalis</name>
    <dbReference type="NCBI Taxonomy" id="1017"/>
    <lineage>
        <taxon>Bacteria</taxon>
        <taxon>Pseudomonadati</taxon>
        <taxon>Bacteroidota</taxon>
        <taxon>Flavobacteriia</taxon>
        <taxon>Flavobacteriales</taxon>
        <taxon>Flavobacteriaceae</taxon>
        <taxon>Capnocytophaga</taxon>
    </lineage>
</organism>
<evidence type="ECO:0000313" key="2">
    <source>
        <dbReference type="Proteomes" id="UP000217250"/>
    </source>
</evidence>
<reference evidence="2" key="1">
    <citation type="submission" date="2017-06" db="EMBL/GenBank/DDBJ databases">
        <title>Capnocytophaga spp. assemblies.</title>
        <authorList>
            <person name="Gulvik C.A."/>
        </authorList>
    </citation>
    <scope>NUCLEOTIDE SEQUENCE [LARGE SCALE GENOMIC DNA]</scope>
    <source>
        <strain evidence="2">H1496</strain>
    </source>
</reference>